<feature type="transmembrane region" description="Helical" evidence="11">
    <location>
        <begin position="172"/>
        <end position="190"/>
    </location>
</feature>
<dbReference type="GO" id="GO:0030148">
    <property type="term" value="P:sphingolipid biosynthetic process"/>
    <property type="evidence" value="ECO:0007669"/>
    <property type="project" value="TreeGrafter"/>
</dbReference>
<evidence type="ECO:0000256" key="7">
    <source>
        <dbReference type="ARBA" id="ARBA00022989"/>
    </source>
</evidence>
<dbReference type="InterPro" id="IPR030457">
    <property type="entry name" value="ELO_CS"/>
</dbReference>
<keyword evidence="13" id="KW-1185">Reference proteome</keyword>
<feature type="transmembrane region" description="Helical" evidence="11">
    <location>
        <begin position="202"/>
        <end position="224"/>
    </location>
</feature>
<dbReference type="AlphaFoldDB" id="A0A0N4ZHZ2"/>
<dbReference type="Pfam" id="PF01151">
    <property type="entry name" value="ELO"/>
    <property type="match status" value="1"/>
</dbReference>
<evidence type="ECO:0000313" key="14">
    <source>
        <dbReference type="WBParaSite" id="PTRK_0000753700.1"/>
    </source>
</evidence>
<name>A0A0N4ZHZ2_PARTI</name>
<dbReference type="GO" id="GO:0034626">
    <property type="term" value="P:fatty acid elongation, polyunsaturated fatty acid"/>
    <property type="evidence" value="ECO:0007669"/>
    <property type="project" value="TreeGrafter"/>
</dbReference>
<sequence>MAHYNYERTFHNNNYTFVTPWESNFDTVKSTIWMQKNWYHSFTWSAAYIAAIYGGRKIMETKKPFKLDNILFLWNLGLAIFSICGVLRMTPEMIWAIFGNSLKYSFCTASYAMGVTGLWTELFAMSKVVEFGDTAFIILRKRPLIFLHWYHHITVLVYTWHAYKDHTASGRWFIWMNYSVHAVMYSYYALRAAKIKVPKIAAMIITTLQILQMIGGVTIGIAVYKIKSSGGQCQQTWENLFYSFGIYFSYFLLFCNFFYQAYLTKNNRYDNNVTTKKEGKKTEDVKLMSSKKTVADINSNDETIDHSENLASQPASISKPRRRAARID</sequence>
<dbReference type="GO" id="GO:0019367">
    <property type="term" value="P:fatty acid elongation, saturated fatty acid"/>
    <property type="evidence" value="ECO:0007669"/>
    <property type="project" value="TreeGrafter"/>
</dbReference>
<dbReference type="GO" id="GO:0042761">
    <property type="term" value="P:very long-chain fatty acid biosynthetic process"/>
    <property type="evidence" value="ECO:0007669"/>
    <property type="project" value="TreeGrafter"/>
</dbReference>
<dbReference type="PANTHER" id="PTHR11157">
    <property type="entry name" value="FATTY ACID ACYL TRANSFERASE-RELATED"/>
    <property type="match status" value="1"/>
</dbReference>
<dbReference type="GO" id="GO:0034625">
    <property type="term" value="P:fatty acid elongation, monounsaturated fatty acid"/>
    <property type="evidence" value="ECO:0007669"/>
    <property type="project" value="TreeGrafter"/>
</dbReference>
<dbReference type="PANTHER" id="PTHR11157:SF17">
    <property type="entry name" value="ELONGATION OF VERY LONG CHAIN FATTY ACIDS PROTEIN 6"/>
    <property type="match status" value="1"/>
</dbReference>
<accession>A0A0N4ZHZ2</accession>
<evidence type="ECO:0000256" key="9">
    <source>
        <dbReference type="ARBA" id="ARBA00023136"/>
    </source>
</evidence>
<evidence type="ECO:0000256" key="5">
    <source>
        <dbReference type="ARBA" id="ARBA00022692"/>
    </source>
</evidence>
<feature type="region of interest" description="Disordered" evidence="12">
    <location>
        <begin position="298"/>
        <end position="328"/>
    </location>
</feature>
<reference evidence="14" key="1">
    <citation type="submission" date="2017-02" db="UniProtKB">
        <authorList>
            <consortium name="WormBaseParasite"/>
        </authorList>
    </citation>
    <scope>IDENTIFICATION</scope>
</reference>
<keyword evidence="7 11" id="KW-1133">Transmembrane helix</keyword>
<protein>
    <recommendedName>
        <fullName evidence="11">Elongation of very long chain fatty acids protein</fullName>
        <ecNumber evidence="11">2.3.1.199</ecNumber>
    </recommendedName>
    <alternativeName>
        <fullName evidence="11">Very-long-chain 3-oxoacyl-CoA synthase</fullName>
    </alternativeName>
</protein>
<dbReference type="InterPro" id="IPR002076">
    <property type="entry name" value="ELO_fam"/>
</dbReference>
<dbReference type="PROSITE" id="PS01188">
    <property type="entry name" value="ELO"/>
    <property type="match status" value="1"/>
</dbReference>
<evidence type="ECO:0000256" key="6">
    <source>
        <dbReference type="ARBA" id="ARBA00022832"/>
    </source>
</evidence>
<dbReference type="UniPathway" id="UPA00094"/>
<keyword evidence="10 11" id="KW-0275">Fatty acid biosynthesis</keyword>
<comment type="subcellular location">
    <subcellularLocation>
        <location evidence="1">Membrane</location>
        <topology evidence="1">Multi-pass membrane protein</topology>
    </subcellularLocation>
</comment>
<evidence type="ECO:0000256" key="4">
    <source>
        <dbReference type="ARBA" id="ARBA00022679"/>
    </source>
</evidence>
<dbReference type="GO" id="GO:0005789">
    <property type="term" value="C:endoplasmic reticulum membrane"/>
    <property type="evidence" value="ECO:0007669"/>
    <property type="project" value="TreeGrafter"/>
</dbReference>
<proteinExistence type="inferred from homology"/>
<evidence type="ECO:0000256" key="8">
    <source>
        <dbReference type="ARBA" id="ARBA00023098"/>
    </source>
</evidence>
<comment type="pathway">
    <text evidence="2">Lipid metabolism; fatty acid biosynthesis.</text>
</comment>
<keyword evidence="5 11" id="KW-0812">Transmembrane</keyword>
<keyword evidence="8 11" id="KW-0443">Lipid metabolism</keyword>
<feature type="transmembrane region" description="Helical" evidence="11">
    <location>
        <begin position="240"/>
        <end position="259"/>
    </location>
</feature>
<organism evidence="13 14">
    <name type="scientific">Parastrongyloides trichosuri</name>
    <name type="common">Possum-specific nematode worm</name>
    <dbReference type="NCBI Taxonomy" id="131310"/>
    <lineage>
        <taxon>Eukaryota</taxon>
        <taxon>Metazoa</taxon>
        <taxon>Ecdysozoa</taxon>
        <taxon>Nematoda</taxon>
        <taxon>Chromadorea</taxon>
        <taxon>Rhabditida</taxon>
        <taxon>Tylenchina</taxon>
        <taxon>Panagrolaimomorpha</taxon>
        <taxon>Strongyloidoidea</taxon>
        <taxon>Strongyloididae</taxon>
        <taxon>Parastrongyloides</taxon>
    </lineage>
</organism>
<keyword evidence="9 11" id="KW-0472">Membrane</keyword>
<feature type="compositionally biased region" description="Basic residues" evidence="12">
    <location>
        <begin position="319"/>
        <end position="328"/>
    </location>
</feature>
<dbReference type="WBParaSite" id="PTRK_0000753700.1">
    <property type="protein sequence ID" value="PTRK_0000753700.1"/>
    <property type="gene ID" value="PTRK_0000753700"/>
</dbReference>
<evidence type="ECO:0000313" key="13">
    <source>
        <dbReference type="Proteomes" id="UP000038045"/>
    </source>
</evidence>
<keyword evidence="3 11" id="KW-0444">Lipid biosynthesis</keyword>
<feature type="transmembrane region" description="Helical" evidence="11">
    <location>
        <begin position="144"/>
        <end position="160"/>
    </location>
</feature>
<evidence type="ECO:0000256" key="3">
    <source>
        <dbReference type="ARBA" id="ARBA00022516"/>
    </source>
</evidence>
<dbReference type="GO" id="GO:0009922">
    <property type="term" value="F:fatty acid elongase activity"/>
    <property type="evidence" value="ECO:0007669"/>
    <property type="project" value="UniProtKB-EC"/>
</dbReference>
<keyword evidence="4 11" id="KW-0808">Transferase</keyword>
<comment type="catalytic activity">
    <reaction evidence="11">
        <text>a very-long-chain acyl-CoA + malonyl-CoA + H(+) = a very-long-chain 3-oxoacyl-CoA + CO2 + CoA</text>
        <dbReference type="Rhea" id="RHEA:32727"/>
        <dbReference type="ChEBI" id="CHEBI:15378"/>
        <dbReference type="ChEBI" id="CHEBI:16526"/>
        <dbReference type="ChEBI" id="CHEBI:57287"/>
        <dbReference type="ChEBI" id="CHEBI:57384"/>
        <dbReference type="ChEBI" id="CHEBI:90725"/>
        <dbReference type="ChEBI" id="CHEBI:90736"/>
        <dbReference type="EC" id="2.3.1.199"/>
    </reaction>
</comment>
<dbReference type="EC" id="2.3.1.199" evidence="11"/>
<comment type="similarity">
    <text evidence="11">Belongs to the ELO family.</text>
</comment>
<evidence type="ECO:0000256" key="1">
    <source>
        <dbReference type="ARBA" id="ARBA00004141"/>
    </source>
</evidence>
<evidence type="ECO:0000256" key="12">
    <source>
        <dbReference type="SAM" id="MobiDB-lite"/>
    </source>
</evidence>
<evidence type="ECO:0000256" key="10">
    <source>
        <dbReference type="ARBA" id="ARBA00023160"/>
    </source>
</evidence>
<evidence type="ECO:0000256" key="11">
    <source>
        <dbReference type="RuleBase" id="RU361115"/>
    </source>
</evidence>
<dbReference type="STRING" id="131310.A0A0N4ZHZ2"/>
<keyword evidence="6 11" id="KW-0276">Fatty acid metabolism</keyword>
<feature type="transmembrane region" description="Helical" evidence="11">
    <location>
        <begin position="67"/>
        <end position="90"/>
    </location>
</feature>
<dbReference type="Proteomes" id="UP000038045">
    <property type="component" value="Unplaced"/>
</dbReference>
<evidence type="ECO:0000256" key="2">
    <source>
        <dbReference type="ARBA" id="ARBA00005194"/>
    </source>
</evidence>
<feature type="transmembrane region" description="Helical" evidence="11">
    <location>
        <begin position="38"/>
        <end position="55"/>
    </location>
</feature>